<sequence length="410" mass="47665">MISPKGHNLVFLLCTPRSGSSLTTVMLQNHSQIFASQEMWFLMSLFDLQHPSYRPYGGTTIIQQFFNGVLTEEAFDEACRAFALSVYNGLLQSCNARVVVDKSPRYFYCLEFLDRLFPESRRIWLIRNPLDVVASYKKVNRHVHDRFDLKQDLRADSFHIKMADITIGLLRYMSYFAEEHPNAYRLHYEQLVRSPRDELSRLFDFLGLQYEEGIEKYGAFMETDKSGMFYSMGVGDPFLTRHGEPHLNAVGTWQTTLDKEEVALYVQAVGARVFRRLGYAEALEEAERWTGMRFPDEPDLSLMTRRTRQLEEATGCKWLPDYRMKAATPGAPLAQSHAPALHSSEAAVLQLQSTLRSLERRLEKSYMEQERFRKKYEEIRFKLERIKALVPFRRTLSRLASSYLTGGRRP</sequence>
<dbReference type="PANTHER" id="PTHR12788">
    <property type="entry name" value="PROTEIN-TYROSINE SULFOTRANSFERASE 2"/>
    <property type="match status" value="1"/>
</dbReference>
<evidence type="ECO:0000313" key="3">
    <source>
        <dbReference type="EMBL" id="GIQ69786.1"/>
    </source>
</evidence>
<evidence type="ECO:0000313" key="4">
    <source>
        <dbReference type="Proteomes" id="UP000677918"/>
    </source>
</evidence>
<dbReference type="EMBL" id="BOVK01000032">
    <property type="protein sequence ID" value="GIQ69786.1"/>
    <property type="molecule type" value="Genomic_DNA"/>
</dbReference>
<organism evidence="3 4">
    <name type="scientific">Xylanibacillus composti</name>
    <dbReference type="NCBI Taxonomy" id="1572762"/>
    <lineage>
        <taxon>Bacteria</taxon>
        <taxon>Bacillati</taxon>
        <taxon>Bacillota</taxon>
        <taxon>Bacilli</taxon>
        <taxon>Bacillales</taxon>
        <taxon>Paenibacillaceae</taxon>
        <taxon>Xylanibacillus</taxon>
    </lineage>
</organism>
<accession>A0A8J4M3R3</accession>
<name>A0A8J4M3R3_9BACL</name>
<keyword evidence="2" id="KW-0175">Coiled coil</keyword>
<proteinExistence type="predicted"/>
<dbReference type="Pfam" id="PF13469">
    <property type="entry name" value="Sulfotransfer_3"/>
    <property type="match status" value="1"/>
</dbReference>
<dbReference type="Proteomes" id="UP000677918">
    <property type="component" value="Unassembled WGS sequence"/>
</dbReference>
<protein>
    <recommendedName>
        <fullName evidence="5">Sulfotransferase</fullName>
    </recommendedName>
</protein>
<dbReference type="InterPro" id="IPR027417">
    <property type="entry name" value="P-loop_NTPase"/>
</dbReference>
<evidence type="ECO:0000256" key="2">
    <source>
        <dbReference type="SAM" id="Coils"/>
    </source>
</evidence>
<dbReference type="SUPFAM" id="SSF52540">
    <property type="entry name" value="P-loop containing nucleoside triphosphate hydrolases"/>
    <property type="match status" value="1"/>
</dbReference>
<dbReference type="InterPro" id="IPR026634">
    <property type="entry name" value="TPST-like"/>
</dbReference>
<keyword evidence="4" id="KW-1185">Reference proteome</keyword>
<comment type="caution">
    <text evidence="3">The sequence shown here is derived from an EMBL/GenBank/DDBJ whole genome shotgun (WGS) entry which is preliminary data.</text>
</comment>
<reference evidence="3" key="1">
    <citation type="submission" date="2021-04" db="EMBL/GenBank/DDBJ databases">
        <title>Draft genome sequence of Xylanibacillus composti strain K13.</title>
        <authorList>
            <person name="Uke A."/>
            <person name="Chhe C."/>
            <person name="Baramee S."/>
            <person name="Kosugi A."/>
        </authorList>
    </citation>
    <scope>NUCLEOTIDE SEQUENCE</scope>
    <source>
        <strain evidence="3">K13</strain>
    </source>
</reference>
<keyword evidence="1" id="KW-0808">Transferase</keyword>
<dbReference type="GO" id="GO:0008476">
    <property type="term" value="F:protein-tyrosine sulfotransferase activity"/>
    <property type="evidence" value="ECO:0007669"/>
    <property type="project" value="InterPro"/>
</dbReference>
<dbReference type="Gene3D" id="3.40.50.300">
    <property type="entry name" value="P-loop containing nucleotide triphosphate hydrolases"/>
    <property type="match status" value="1"/>
</dbReference>
<evidence type="ECO:0000256" key="1">
    <source>
        <dbReference type="ARBA" id="ARBA00022679"/>
    </source>
</evidence>
<feature type="coiled-coil region" evidence="2">
    <location>
        <begin position="341"/>
        <end position="375"/>
    </location>
</feature>
<dbReference type="PANTHER" id="PTHR12788:SF10">
    <property type="entry name" value="PROTEIN-TYROSINE SULFOTRANSFERASE"/>
    <property type="match status" value="1"/>
</dbReference>
<gene>
    <name evidence="3" type="ORF">XYCOK13_26100</name>
</gene>
<evidence type="ECO:0008006" key="5">
    <source>
        <dbReference type="Google" id="ProtNLM"/>
    </source>
</evidence>
<dbReference type="RefSeq" id="WP_213412569.1">
    <property type="nucleotide sequence ID" value="NZ_BOVK01000032.1"/>
</dbReference>
<dbReference type="AlphaFoldDB" id="A0A8J4M3R3"/>